<reference evidence="2" key="1">
    <citation type="submission" date="2020-02" db="EMBL/GenBank/DDBJ databases">
        <authorList>
            <person name="Meier V. D."/>
        </authorList>
    </citation>
    <scope>NUCLEOTIDE SEQUENCE</scope>
    <source>
        <strain evidence="2">AVDCRST_MAG41</strain>
    </source>
</reference>
<feature type="non-terminal residue" evidence="2">
    <location>
        <position position="1"/>
    </location>
</feature>
<protein>
    <submittedName>
        <fullName evidence="2">Uncharacterized protein</fullName>
    </submittedName>
</protein>
<sequence>VLLPASDAPELLATPVGRSASTPTSAISVPPTGSASRTFLASRV</sequence>
<feature type="region of interest" description="Disordered" evidence="1">
    <location>
        <begin position="14"/>
        <end position="44"/>
    </location>
</feature>
<evidence type="ECO:0000256" key="1">
    <source>
        <dbReference type="SAM" id="MobiDB-lite"/>
    </source>
</evidence>
<evidence type="ECO:0000313" key="2">
    <source>
        <dbReference type="EMBL" id="CAA9269126.1"/>
    </source>
</evidence>
<feature type="non-terminal residue" evidence="2">
    <location>
        <position position="44"/>
    </location>
</feature>
<gene>
    <name evidence="2" type="ORF">AVDCRST_MAG41-2847</name>
</gene>
<dbReference type="EMBL" id="CADCTP010000257">
    <property type="protein sequence ID" value="CAA9269126.1"/>
    <property type="molecule type" value="Genomic_DNA"/>
</dbReference>
<feature type="compositionally biased region" description="Polar residues" evidence="1">
    <location>
        <begin position="19"/>
        <end position="44"/>
    </location>
</feature>
<accession>A0A6J4J6B1</accession>
<proteinExistence type="predicted"/>
<dbReference type="AlphaFoldDB" id="A0A6J4J6B1"/>
<organism evidence="2">
    <name type="scientific">uncultured Mycobacteriales bacterium</name>
    <dbReference type="NCBI Taxonomy" id="581187"/>
    <lineage>
        <taxon>Bacteria</taxon>
        <taxon>Bacillati</taxon>
        <taxon>Actinomycetota</taxon>
        <taxon>Actinomycetes</taxon>
        <taxon>Mycobacteriales</taxon>
        <taxon>environmental samples</taxon>
    </lineage>
</organism>
<name>A0A6J4J6B1_9ACTN</name>